<accession>A0A8H3GMX0</accession>
<keyword evidence="4 9" id="KW-0547">Nucleotide-binding</keyword>
<feature type="domain" description="Kinesin motor" evidence="12">
    <location>
        <begin position="7"/>
        <end position="464"/>
    </location>
</feature>
<dbReference type="Gene3D" id="3.40.850.10">
    <property type="entry name" value="Kinesin motor domain"/>
    <property type="match status" value="1"/>
</dbReference>
<feature type="coiled-coil region" evidence="10">
    <location>
        <begin position="683"/>
        <end position="780"/>
    </location>
</feature>
<dbReference type="InterPro" id="IPR001752">
    <property type="entry name" value="Kinesin_motor_dom"/>
</dbReference>
<dbReference type="InterPro" id="IPR002347">
    <property type="entry name" value="SDR_fam"/>
</dbReference>
<dbReference type="GO" id="GO:0051231">
    <property type="term" value="P:spindle elongation"/>
    <property type="evidence" value="ECO:0007669"/>
    <property type="project" value="TreeGrafter"/>
</dbReference>
<evidence type="ECO:0000259" key="12">
    <source>
        <dbReference type="PROSITE" id="PS50067"/>
    </source>
</evidence>
<feature type="region of interest" description="Disordered" evidence="11">
    <location>
        <begin position="254"/>
        <end position="349"/>
    </location>
</feature>
<feature type="coiled-coil region" evidence="10">
    <location>
        <begin position="1484"/>
        <end position="1540"/>
    </location>
</feature>
<keyword evidence="5 9" id="KW-0067">ATP-binding</keyword>
<feature type="coiled-coil region" evidence="10">
    <location>
        <begin position="515"/>
        <end position="626"/>
    </location>
</feature>
<feature type="coiled-coil region" evidence="10">
    <location>
        <begin position="1341"/>
        <end position="1391"/>
    </location>
</feature>
<dbReference type="InterPro" id="IPR027417">
    <property type="entry name" value="P-loop_NTPase"/>
</dbReference>
<feature type="coiled-coil region" evidence="10">
    <location>
        <begin position="804"/>
        <end position="831"/>
    </location>
</feature>
<feature type="compositionally biased region" description="Basic and acidic residues" evidence="11">
    <location>
        <begin position="1630"/>
        <end position="1649"/>
    </location>
</feature>
<name>A0A8H3GMX0_9AGAM</name>
<dbReference type="FunFam" id="3.40.50.720:FF:000090">
    <property type="entry name" value="NADP-dependent mannitol dehydrogenase"/>
    <property type="match status" value="1"/>
</dbReference>
<comment type="caution">
    <text evidence="13">The sequence shown here is derived from an EMBL/GenBank/DDBJ whole genome shotgun (WGS) entry which is preliminary data.</text>
</comment>
<evidence type="ECO:0000256" key="9">
    <source>
        <dbReference type="PROSITE-ProRule" id="PRU00283"/>
    </source>
</evidence>
<feature type="region of interest" description="Disordered" evidence="11">
    <location>
        <begin position="933"/>
        <end position="964"/>
    </location>
</feature>
<dbReference type="Pfam" id="PF00225">
    <property type="entry name" value="Kinesin"/>
    <property type="match status" value="2"/>
</dbReference>
<evidence type="ECO:0000256" key="1">
    <source>
        <dbReference type="ARBA" id="ARBA00004496"/>
    </source>
</evidence>
<evidence type="ECO:0000256" key="2">
    <source>
        <dbReference type="ARBA" id="ARBA00006484"/>
    </source>
</evidence>
<evidence type="ECO:0000256" key="10">
    <source>
        <dbReference type="SAM" id="Coils"/>
    </source>
</evidence>
<dbReference type="PROSITE" id="PS00411">
    <property type="entry name" value="KINESIN_MOTOR_1"/>
    <property type="match status" value="1"/>
</dbReference>
<feature type="compositionally biased region" description="Polar residues" evidence="11">
    <location>
        <begin position="947"/>
        <end position="956"/>
    </location>
</feature>
<dbReference type="GO" id="GO:0007052">
    <property type="term" value="P:mitotic spindle organization"/>
    <property type="evidence" value="ECO:0007669"/>
    <property type="project" value="TreeGrafter"/>
</dbReference>
<feature type="compositionally biased region" description="Pro residues" evidence="11">
    <location>
        <begin position="1693"/>
        <end position="1718"/>
    </location>
</feature>
<dbReference type="GO" id="GO:0044281">
    <property type="term" value="P:small molecule metabolic process"/>
    <property type="evidence" value="ECO:0007669"/>
    <property type="project" value="UniProtKB-ARBA"/>
</dbReference>
<dbReference type="SUPFAM" id="SSF51735">
    <property type="entry name" value="NAD(P)-binding Rossmann-fold domains"/>
    <property type="match status" value="1"/>
</dbReference>
<dbReference type="PROSITE" id="PS50067">
    <property type="entry name" value="KINESIN_MOTOR_2"/>
    <property type="match status" value="1"/>
</dbReference>
<reference evidence="13" key="1">
    <citation type="submission" date="2021-01" db="EMBL/GenBank/DDBJ databases">
        <authorList>
            <person name="Kaushik A."/>
        </authorList>
    </citation>
    <scope>NUCLEOTIDE SEQUENCE</scope>
    <source>
        <strain evidence="13">AG4-RS23</strain>
    </source>
</reference>
<dbReference type="InterPro" id="IPR027640">
    <property type="entry name" value="Kinesin-like_fam"/>
</dbReference>
<comment type="similarity">
    <text evidence="2">Belongs to the short-chain dehydrogenases/reductases (SDR) family.</text>
</comment>
<feature type="coiled-coil region" evidence="10">
    <location>
        <begin position="1088"/>
        <end position="1164"/>
    </location>
</feature>
<comment type="similarity">
    <text evidence="9">Belongs to the TRAFAC class myosin-kinesin ATPase superfamily. Kinesin family.</text>
</comment>
<feature type="binding site" evidence="9">
    <location>
        <begin position="105"/>
        <end position="112"/>
    </location>
    <ligand>
        <name>ATP</name>
        <dbReference type="ChEBI" id="CHEBI:30616"/>
    </ligand>
</feature>
<dbReference type="EMBL" id="CAJMWY010001080">
    <property type="protein sequence ID" value="CAE6457971.1"/>
    <property type="molecule type" value="Genomic_DNA"/>
</dbReference>
<feature type="compositionally biased region" description="Polar residues" evidence="11">
    <location>
        <begin position="296"/>
        <end position="310"/>
    </location>
</feature>
<dbReference type="PANTHER" id="PTHR47969">
    <property type="entry name" value="CHROMOSOME-ASSOCIATED KINESIN KIF4A-RELATED"/>
    <property type="match status" value="1"/>
</dbReference>
<keyword evidence="8 10" id="KW-0175">Coiled coil</keyword>
<evidence type="ECO:0000256" key="5">
    <source>
        <dbReference type="ARBA" id="ARBA00022840"/>
    </source>
</evidence>
<dbReference type="GO" id="GO:0050085">
    <property type="term" value="F:mannitol 2-dehydrogenase (NADP+) activity"/>
    <property type="evidence" value="ECO:0007669"/>
    <property type="project" value="UniProtKB-ARBA"/>
</dbReference>
<dbReference type="Gene3D" id="2.60.120.1160">
    <property type="match status" value="1"/>
</dbReference>
<keyword evidence="7" id="KW-0560">Oxidoreductase</keyword>
<dbReference type="SMART" id="SM00129">
    <property type="entry name" value="KISc"/>
    <property type="match status" value="1"/>
</dbReference>
<feature type="region of interest" description="Disordered" evidence="11">
    <location>
        <begin position="1623"/>
        <end position="1745"/>
    </location>
</feature>
<feature type="compositionally biased region" description="Polar residues" evidence="11">
    <location>
        <begin position="1721"/>
        <end position="1745"/>
    </location>
</feature>
<evidence type="ECO:0000256" key="11">
    <source>
        <dbReference type="SAM" id="MobiDB-lite"/>
    </source>
</evidence>
<keyword evidence="9" id="KW-0505">Motor protein</keyword>
<keyword evidence="6" id="KW-0521">NADP</keyword>
<dbReference type="InterPro" id="IPR036961">
    <property type="entry name" value="Kinesin_motor_dom_sf"/>
</dbReference>
<evidence type="ECO:0000256" key="6">
    <source>
        <dbReference type="ARBA" id="ARBA00022857"/>
    </source>
</evidence>
<dbReference type="PANTHER" id="PTHR47969:SF15">
    <property type="entry name" value="CHROMOSOME-ASSOCIATED KINESIN KIF4A-RELATED"/>
    <property type="match status" value="1"/>
</dbReference>
<dbReference type="Pfam" id="PF13561">
    <property type="entry name" value="adh_short_C2"/>
    <property type="match status" value="1"/>
</dbReference>
<dbReference type="GO" id="GO:0005975">
    <property type="term" value="P:carbohydrate metabolic process"/>
    <property type="evidence" value="ECO:0007669"/>
    <property type="project" value="UniProtKB-ARBA"/>
</dbReference>
<feature type="region of interest" description="Disordered" evidence="11">
    <location>
        <begin position="853"/>
        <end position="907"/>
    </location>
</feature>
<dbReference type="Gene3D" id="1.10.287.1490">
    <property type="match status" value="2"/>
</dbReference>
<dbReference type="InterPro" id="IPR019821">
    <property type="entry name" value="Kinesin_motor_CS"/>
</dbReference>
<evidence type="ECO:0000256" key="8">
    <source>
        <dbReference type="ARBA" id="ARBA00023054"/>
    </source>
</evidence>
<dbReference type="PRINTS" id="PR00081">
    <property type="entry name" value="GDHRDH"/>
</dbReference>
<dbReference type="InterPro" id="IPR020904">
    <property type="entry name" value="Sc_DH/Rdtase_CS"/>
</dbReference>
<dbReference type="Pfam" id="PF18271">
    <property type="entry name" value="GH131_N"/>
    <property type="match status" value="1"/>
</dbReference>
<evidence type="ECO:0000256" key="7">
    <source>
        <dbReference type="ARBA" id="ARBA00023002"/>
    </source>
</evidence>
<comment type="subcellular location">
    <subcellularLocation>
        <location evidence="1">Cytoplasm</location>
    </subcellularLocation>
</comment>
<dbReference type="SUPFAM" id="SSF52540">
    <property type="entry name" value="P-loop containing nucleoside triphosphate hydrolases"/>
    <property type="match status" value="1"/>
</dbReference>
<dbReference type="GO" id="GO:0008017">
    <property type="term" value="F:microtubule binding"/>
    <property type="evidence" value="ECO:0007669"/>
    <property type="project" value="InterPro"/>
</dbReference>
<dbReference type="InterPro" id="IPR036291">
    <property type="entry name" value="NAD(P)-bd_dom_sf"/>
</dbReference>
<proteinExistence type="inferred from homology"/>
<dbReference type="InterPro" id="IPR041524">
    <property type="entry name" value="GH131_N"/>
</dbReference>
<evidence type="ECO:0000256" key="4">
    <source>
        <dbReference type="ARBA" id="ARBA00022741"/>
    </source>
</evidence>
<gene>
    <name evidence="13" type="ORF">RDB_LOCUS64368</name>
</gene>
<sequence>MAGPTVTVQVAVRIRPGNEHDLTHIPARFQKTVVHAQNGSTVAVDATAQTNTAAGSTAPPPKKQVFTFDQAHGPGTSQHHLFTTTAAPLVDRFVQGFNCTILAYGQTSSGKTYTMSGVDLDGDPNDPDNGMGIIPRAVATIFAKARELKEERGAAWQCTVKASFIELYNEDLIDLLADDAAGRREVQIREDKDGNIIWGGLREVPVKNVADVLNLLRQGTSLRRTNETDMNAQSSRSHAIFSLTLVQKKYTGTAPLPRSSLQAPAAANGRTSPMLPSPSRLGRPGSMFVGGKDSGRVSSPTLGRPSTPSFASAIGRGSGMRPSSAMALRPSTANRPGSPDEEEKSTGGGEWVSVVSKFHFVDLAGSERLKRTAAQGERVKEGISINGGLLALGNVISALGDPSKSRAFGGHVHVPYRDSKLTRLLQDSLGGNAHTLMVACVSPAEYNAAETINTLKYANRARNIRNRAEIKEKEEGWEDLEWLQGQVGKLRKEIKALKDGGAVASGGTAASSAEAEAKERELQVLQTEYDDMRQRLAGTSEELARLRLTLEDRGGASGGAGKYEEIVAPVIEEYEKQISHMETQIKLQKTAVRHTENELADKEAELEEIQKRANQADTYIEELRLRLGKAAEQERSRESYVRDLEHQIKSFTDSSSSTSGTLIELQKELLRYKETESTNSHYISELETRLARQDKDVESLRNDMAKLERELAQSRERCKTMDSLVETLRAEREAERKDREEWSKMLEAREKKVEELETRMAEVEKMRTDLQSERERLGNAVGGVERARRSIEFTAPATNGSGEAGIVTEELEQLRKQHAETLQELNAVNSRYQDALHDISDLYAQINEAKFQAIGNQPPPVPPLPTTENNGSEESTPTTSRRRAGSRAALEAPVSVRPSRGADSPSQKRLFFRHAASSESLHARSQLQSVSLSQELSSARSPKSLFANGSENSDGSEVNGIKKLGHRPQLSLTLPSERSAEDLEKEIQGLQAILKAREAEIVSLENTIKENEREASFRALSSGAEAKVNGTYAHMNGDFNPRDSLSPETMRDFAEIRKSLEVLPAREEGPGSSLNRLDELMRSMAKKESQHRELVDGLNGELEKLKKQHEDLTTLSRDQTHNMSMEMDALKTRLNESDEKHAELEQIRAREQELQEQLRLASESHASEIASLKAEHAAELERKDIALSTRVAELQGSHETALAQAAALLATTRHEYAESLSVMQSESDDDLRKQTQEHEAAIAAIKGEHQAKLEELRAGHAEALSAQAAESQAAAARMREEHQSAVERLKTEHSETLGRVENEGAVALQRLKDEHAAILKQLDIARDGTLTESMSSQVLAIQQLQEEHTAAIARKEAAIKEDMESARAEHARILKRREEEHEASLKAATANHEAALEDLRKAHSTELEKISIQLQEAATAHASALEQIRATHEETLRRKTQEHIGVLNEKELSYQHSFAQLKASHQAELAATQLTLVSNQVEHKDALDSAAAERDEQLARLREEHEQKVAQLLEAHDKDKAELNAKYEAIAAELEDYNTKAGTTLAREASAVSAEPAHQAALEKLGRELGEVTESRAVLSAEVEALRAQLEEARSQQAVQAEESTKHQATVDELGREREAVSNLQSELQKAAEEREALEAEKNKQDALIKELQAQLAAKASTPEPPEDHYRSAPRMSEGGRNMYTRANGIPPAKLPPLTPPPSIPPPPVPTAVPPLPSIPDSATTRTGTTSISSQPDSATESSIATSLATDPNMAAQLEKQTKQLDEAQAMIKTLNKQLTHCEGDLQAHMDLVATLETSLSDSERNLRKSRSQSMELVKERDSLISQVQDLRVQLEEAQKEITQVRRTVVEEKHSLEQRLDDERRAKDRARQQLESRMEELQRRKSKVYLARMLLPTLSAAVLLAPSVLGAIVWDGRFNNYSTAADFDKWSWSNQVGTYQTYIYGNLHGEKASSWYTLGSQYKNPATTTAKQGVKVKINANSIWNGGTMLRSELIPQTTASLSGHLYFHVSLQIPTVNPPDPNYEHQIVFWEGHYADIKYGQLAGQNGVADVLRVITGGKTIWSVTPVKGTWYNFILETGSPGGLWVSTGGNALTKVYTGSLNGNGGTDWHIGKRTSPAEWEYQYHCRRKHLLQWSICRGFWTDYHAVKRGRRRSDRRVQSEKEGEPNVRKLAGVLEVGTLYFASHLLSENALLGTPDTIKPSAYGIGILGPKLQNLDLGGSRRSWAPFNILFSPTIPGTALYHYPITIYTNTAMQHALRLRTATRSVVYARSPALQLHSARAFSLTRSLQNKELEKRLEEQRKIDEQKEKDKKKVYGQHYQDREELGVPEIAATDDSIAHGWRETRDLGHATIGAGHGRHQARTLASFSLEGKVCVVTGAARGLGNLFARTFVESGCTKIALMDLKQEDAQKAADELVEWFVQHGDIKPGKVQAIGIGCDVASEESVKEGFADVVNRFGKIDTLVASAGIVENYSAFDYPTNRIKLLYDINVHGAFFCAREAAKHMLDLGVKGSIVLVSSMSANIVNVPQPQTPYNSSKAAVKHMAASLAVEWAKSGIRVNALSPGYMLTSLTRTILDKNEELKNTWVNLTPMGRMGEPEDLKGAVVYLASDASAFTSGTELRVDGAYTCI</sequence>
<evidence type="ECO:0000256" key="3">
    <source>
        <dbReference type="ARBA" id="ARBA00022490"/>
    </source>
</evidence>
<dbReference type="Proteomes" id="UP000663861">
    <property type="component" value="Unassembled WGS sequence"/>
</dbReference>
<evidence type="ECO:0000313" key="13">
    <source>
        <dbReference type="EMBL" id="CAE6457971.1"/>
    </source>
</evidence>
<dbReference type="GO" id="GO:0007018">
    <property type="term" value="P:microtubule-based movement"/>
    <property type="evidence" value="ECO:0007669"/>
    <property type="project" value="InterPro"/>
</dbReference>
<dbReference type="Gene3D" id="3.40.50.720">
    <property type="entry name" value="NAD(P)-binding Rossmann-like Domain"/>
    <property type="match status" value="1"/>
</dbReference>
<keyword evidence="3" id="KW-0963">Cytoplasm</keyword>
<feature type="coiled-coil region" evidence="10">
    <location>
        <begin position="1758"/>
        <end position="1891"/>
    </location>
</feature>
<dbReference type="GO" id="GO:0005875">
    <property type="term" value="C:microtubule associated complex"/>
    <property type="evidence" value="ECO:0007669"/>
    <property type="project" value="TreeGrafter"/>
</dbReference>
<protein>
    <recommendedName>
        <fullName evidence="12">Kinesin motor domain-containing protein</fullName>
    </recommendedName>
</protein>
<organism evidence="13 14">
    <name type="scientific">Rhizoctonia solani</name>
    <dbReference type="NCBI Taxonomy" id="456999"/>
    <lineage>
        <taxon>Eukaryota</taxon>
        <taxon>Fungi</taxon>
        <taxon>Dikarya</taxon>
        <taxon>Basidiomycota</taxon>
        <taxon>Agaricomycotina</taxon>
        <taxon>Agaricomycetes</taxon>
        <taxon>Cantharellales</taxon>
        <taxon>Ceratobasidiaceae</taxon>
        <taxon>Rhizoctonia</taxon>
    </lineage>
</organism>
<dbReference type="GO" id="GO:0005524">
    <property type="term" value="F:ATP binding"/>
    <property type="evidence" value="ECO:0007669"/>
    <property type="project" value="UniProtKB-UniRule"/>
</dbReference>
<dbReference type="PROSITE" id="PS00061">
    <property type="entry name" value="ADH_SHORT"/>
    <property type="match status" value="1"/>
</dbReference>
<feature type="coiled-coil region" evidence="10">
    <location>
        <begin position="980"/>
        <end position="1014"/>
    </location>
</feature>
<evidence type="ECO:0000313" key="14">
    <source>
        <dbReference type="Proteomes" id="UP000663861"/>
    </source>
</evidence>
<dbReference type="GO" id="GO:0005737">
    <property type="term" value="C:cytoplasm"/>
    <property type="evidence" value="ECO:0007669"/>
    <property type="project" value="UniProtKB-SubCell"/>
</dbReference>
<dbReference type="GO" id="GO:0003777">
    <property type="term" value="F:microtubule motor activity"/>
    <property type="evidence" value="ECO:0007669"/>
    <property type="project" value="InterPro"/>
</dbReference>